<evidence type="ECO:0000256" key="1">
    <source>
        <dbReference type="ARBA" id="ARBA00001946"/>
    </source>
</evidence>
<feature type="binding site" evidence="9">
    <location>
        <position position="96"/>
    </location>
    <ligand>
        <name>ATP</name>
        <dbReference type="ChEBI" id="CHEBI:30616"/>
    </ligand>
</feature>
<proteinExistence type="inferred from homology"/>
<dbReference type="InterPro" id="IPR023005">
    <property type="entry name" value="Nucleoside_diP_kinase_AS"/>
</dbReference>
<dbReference type="HAMAP" id="MF_00451">
    <property type="entry name" value="NDP_kinase"/>
    <property type="match status" value="1"/>
</dbReference>
<evidence type="ECO:0000256" key="6">
    <source>
        <dbReference type="ARBA" id="ARBA00022741"/>
    </source>
</evidence>
<feature type="active site" description="Pros-phosphohistidine intermediate" evidence="9">
    <location>
        <position position="120"/>
    </location>
</feature>
<evidence type="ECO:0000256" key="5">
    <source>
        <dbReference type="ARBA" id="ARBA00022679"/>
    </source>
</evidence>
<feature type="domain" description="Nucleoside diphosphate kinase-like" evidence="12">
    <location>
        <begin position="6"/>
        <end position="142"/>
    </location>
</feature>
<comment type="similarity">
    <text evidence="2 9 10">Belongs to the NDK family.</text>
</comment>
<comment type="caution">
    <text evidence="13">The sequence shown here is derived from an EMBL/GenBank/DDBJ whole genome shotgun (WGS) entry which is preliminary data.</text>
</comment>
<dbReference type="AlphaFoldDB" id="A0A9W8M3Y8"/>
<dbReference type="Gene3D" id="3.30.70.141">
    <property type="entry name" value="Nucleoside diphosphate kinase-like domain"/>
    <property type="match status" value="1"/>
</dbReference>
<dbReference type="GO" id="GO:0004550">
    <property type="term" value="F:nucleoside diphosphate kinase activity"/>
    <property type="evidence" value="ECO:0007669"/>
    <property type="project" value="UniProtKB-EC"/>
</dbReference>
<evidence type="ECO:0000313" key="14">
    <source>
        <dbReference type="Proteomes" id="UP001140074"/>
    </source>
</evidence>
<dbReference type="CDD" id="cd04413">
    <property type="entry name" value="NDPk_I"/>
    <property type="match status" value="1"/>
</dbReference>
<keyword evidence="5 11" id="KW-0808">Transferase</keyword>
<keyword evidence="14" id="KW-1185">Reference proteome</keyword>
<feature type="binding site" evidence="9">
    <location>
        <position position="14"/>
    </location>
    <ligand>
        <name>ATP</name>
        <dbReference type="ChEBI" id="CHEBI:30616"/>
    </ligand>
</feature>
<dbReference type="EMBL" id="JANBUY010000194">
    <property type="protein sequence ID" value="KAJ2861943.1"/>
    <property type="molecule type" value="Genomic_DNA"/>
</dbReference>
<evidence type="ECO:0000256" key="2">
    <source>
        <dbReference type="ARBA" id="ARBA00008142"/>
    </source>
</evidence>
<protein>
    <recommendedName>
        <fullName evidence="4 11">Nucleoside diphosphate kinase</fullName>
        <ecNumber evidence="3 11">2.7.4.6</ecNumber>
    </recommendedName>
</protein>
<comment type="catalytic activity">
    <reaction evidence="11">
        <text>a 2'-deoxyribonucleoside 5'-diphosphate + ATP = a 2'-deoxyribonucleoside 5'-triphosphate + ADP</text>
        <dbReference type="Rhea" id="RHEA:44640"/>
        <dbReference type="ChEBI" id="CHEBI:30616"/>
        <dbReference type="ChEBI" id="CHEBI:61560"/>
        <dbReference type="ChEBI" id="CHEBI:73316"/>
        <dbReference type="ChEBI" id="CHEBI:456216"/>
        <dbReference type="EC" id="2.7.4.6"/>
    </reaction>
</comment>
<dbReference type="SMART" id="SM00562">
    <property type="entry name" value="NDK"/>
    <property type="match status" value="1"/>
</dbReference>
<name>A0A9W8M3Y8_9FUNG</name>
<dbReference type="FunFam" id="3.30.70.141:FF:000002">
    <property type="entry name" value="Nucleoside diphosphate kinase"/>
    <property type="match status" value="1"/>
</dbReference>
<evidence type="ECO:0000256" key="4">
    <source>
        <dbReference type="ARBA" id="ARBA00017632"/>
    </source>
</evidence>
<keyword evidence="7 11" id="KW-0418">Kinase</keyword>
<sequence>MSAANLERSFIAVKPDGVERGLVGEIVRRFETRGFKILALQLVHPTEQLLRDHYADLAGKPFFPKLLAYMQSGPVAAFVIQGKGAVKIGRAMLGATNPQDSAPGTIRADFALDIGKNVCHGSDSVESAEKEIALWFGENLKSYTRAVDAVIYE</sequence>
<evidence type="ECO:0000256" key="3">
    <source>
        <dbReference type="ARBA" id="ARBA00012966"/>
    </source>
</evidence>
<dbReference type="PROSITE" id="PS00469">
    <property type="entry name" value="NDPK"/>
    <property type="match status" value="1"/>
</dbReference>
<dbReference type="InterPro" id="IPR036850">
    <property type="entry name" value="NDK-like_dom_sf"/>
</dbReference>
<dbReference type="GO" id="GO:0006183">
    <property type="term" value="P:GTP biosynthetic process"/>
    <property type="evidence" value="ECO:0007669"/>
    <property type="project" value="InterPro"/>
</dbReference>
<dbReference type="InterPro" id="IPR001564">
    <property type="entry name" value="Nucleoside_diP_kinase"/>
</dbReference>
<dbReference type="PANTHER" id="PTHR11349">
    <property type="entry name" value="NUCLEOSIDE DIPHOSPHATE KINASE"/>
    <property type="match status" value="1"/>
</dbReference>
<dbReference type="PROSITE" id="PS51374">
    <property type="entry name" value="NDPK_LIKE"/>
    <property type="match status" value="1"/>
</dbReference>
<dbReference type="PRINTS" id="PR01243">
    <property type="entry name" value="NUCDPKINASE"/>
</dbReference>
<evidence type="ECO:0000256" key="11">
    <source>
        <dbReference type="RuleBase" id="RU004013"/>
    </source>
</evidence>
<feature type="binding site" evidence="9">
    <location>
        <position position="90"/>
    </location>
    <ligand>
        <name>ATP</name>
        <dbReference type="ChEBI" id="CHEBI:30616"/>
    </ligand>
</feature>
<dbReference type="NCBIfam" id="NF001908">
    <property type="entry name" value="PRK00668.1"/>
    <property type="match status" value="1"/>
</dbReference>
<dbReference type="EC" id="2.7.4.6" evidence="3 11"/>
<accession>A0A9W8M3Y8</accession>
<evidence type="ECO:0000256" key="9">
    <source>
        <dbReference type="PROSITE-ProRule" id="PRU00706"/>
    </source>
</evidence>
<feature type="binding site" evidence="9">
    <location>
        <position position="107"/>
    </location>
    <ligand>
        <name>ATP</name>
        <dbReference type="ChEBI" id="CHEBI:30616"/>
    </ligand>
</feature>
<evidence type="ECO:0000256" key="7">
    <source>
        <dbReference type="ARBA" id="ARBA00022777"/>
    </source>
</evidence>
<dbReference type="GO" id="GO:0006241">
    <property type="term" value="P:CTP biosynthetic process"/>
    <property type="evidence" value="ECO:0007669"/>
    <property type="project" value="InterPro"/>
</dbReference>
<dbReference type="GO" id="GO:0005524">
    <property type="term" value="F:ATP binding"/>
    <property type="evidence" value="ECO:0007669"/>
    <property type="project" value="UniProtKB-KW"/>
</dbReference>
<dbReference type="Pfam" id="PF00334">
    <property type="entry name" value="NDK"/>
    <property type="match status" value="1"/>
</dbReference>
<evidence type="ECO:0000313" key="13">
    <source>
        <dbReference type="EMBL" id="KAJ2861943.1"/>
    </source>
</evidence>
<feature type="binding site" evidence="9">
    <location>
        <position position="62"/>
    </location>
    <ligand>
        <name>ATP</name>
        <dbReference type="ChEBI" id="CHEBI:30616"/>
    </ligand>
</feature>
<evidence type="ECO:0000256" key="10">
    <source>
        <dbReference type="RuleBase" id="RU004011"/>
    </source>
</evidence>
<reference evidence="13" key="1">
    <citation type="submission" date="2022-07" db="EMBL/GenBank/DDBJ databases">
        <title>Phylogenomic reconstructions and comparative analyses of Kickxellomycotina fungi.</title>
        <authorList>
            <person name="Reynolds N.K."/>
            <person name="Stajich J.E."/>
            <person name="Barry K."/>
            <person name="Grigoriev I.V."/>
            <person name="Crous P."/>
            <person name="Smith M.E."/>
        </authorList>
    </citation>
    <scope>NUCLEOTIDE SEQUENCE</scope>
    <source>
        <strain evidence="13">RSA 476</strain>
    </source>
</reference>
<feature type="binding site" evidence="9">
    <location>
        <position position="117"/>
    </location>
    <ligand>
        <name>ATP</name>
        <dbReference type="ChEBI" id="CHEBI:30616"/>
    </ligand>
</feature>
<gene>
    <name evidence="13" type="primary">ndk1_2</name>
    <name evidence="13" type="ORF">GGH94_004591</name>
</gene>
<dbReference type="InterPro" id="IPR034907">
    <property type="entry name" value="NDK-like_dom"/>
</dbReference>
<comment type="cofactor">
    <cofactor evidence="1">
        <name>Mg(2+)</name>
        <dbReference type="ChEBI" id="CHEBI:18420"/>
    </cofactor>
</comment>
<dbReference type="Proteomes" id="UP001140074">
    <property type="component" value="Unassembled WGS sequence"/>
</dbReference>
<dbReference type="SUPFAM" id="SSF54919">
    <property type="entry name" value="Nucleoside diphosphate kinase, NDK"/>
    <property type="match status" value="1"/>
</dbReference>
<evidence type="ECO:0000259" key="12">
    <source>
        <dbReference type="SMART" id="SM00562"/>
    </source>
</evidence>
<keyword evidence="8 11" id="KW-0067">ATP-binding</keyword>
<dbReference type="GO" id="GO:0006228">
    <property type="term" value="P:UTP biosynthetic process"/>
    <property type="evidence" value="ECO:0007669"/>
    <property type="project" value="InterPro"/>
</dbReference>
<organism evidence="13 14">
    <name type="scientific">Coemansia aciculifera</name>
    <dbReference type="NCBI Taxonomy" id="417176"/>
    <lineage>
        <taxon>Eukaryota</taxon>
        <taxon>Fungi</taxon>
        <taxon>Fungi incertae sedis</taxon>
        <taxon>Zoopagomycota</taxon>
        <taxon>Kickxellomycotina</taxon>
        <taxon>Kickxellomycetes</taxon>
        <taxon>Kickxellales</taxon>
        <taxon>Kickxellaceae</taxon>
        <taxon>Coemansia</taxon>
    </lineage>
</organism>
<keyword evidence="6 11" id="KW-0547">Nucleotide-binding</keyword>
<evidence type="ECO:0000256" key="8">
    <source>
        <dbReference type="ARBA" id="ARBA00022840"/>
    </source>
</evidence>